<comment type="caution">
    <text evidence="4">The sequence shown here is derived from an EMBL/GenBank/DDBJ whole genome shotgun (WGS) entry which is preliminary data.</text>
</comment>
<dbReference type="AlphaFoldDB" id="A0A4U8QN28"/>
<evidence type="ECO:0000259" key="3">
    <source>
        <dbReference type="PROSITE" id="PS51737"/>
    </source>
</evidence>
<dbReference type="RefSeq" id="WP_242849068.1">
    <property type="nucleotide sequence ID" value="NZ_CAUSDN010000104.1"/>
</dbReference>
<evidence type="ECO:0000256" key="1">
    <source>
        <dbReference type="ARBA" id="ARBA00023125"/>
    </source>
</evidence>
<accession>A0A4U8QN28</accession>
<keyword evidence="2" id="KW-0233">DNA recombination</keyword>
<evidence type="ECO:0000256" key="2">
    <source>
        <dbReference type="ARBA" id="ARBA00023172"/>
    </source>
</evidence>
<dbReference type="InterPro" id="IPR025827">
    <property type="entry name" value="Zn_ribbon_recom_dom"/>
</dbReference>
<dbReference type="InterPro" id="IPR038109">
    <property type="entry name" value="DNA_bind_recomb_sf"/>
</dbReference>
<dbReference type="GO" id="GO:0000150">
    <property type="term" value="F:DNA strand exchange activity"/>
    <property type="evidence" value="ECO:0007669"/>
    <property type="project" value="InterPro"/>
</dbReference>
<dbReference type="PANTHER" id="PTHR30461:SF2">
    <property type="entry name" value="SERINE RECOMBINASE PINE-RELATED"/>
    <property type="match status" value="1"/>
</dbReference>
<organism evidence="4 5">
    <name type="scientific">Robinsoniella peoriensis</name>
    <dbReference type="NCBI Taxonomy" id="180332"/>
    <lineage>
        <taxon>Bacteria</taxon>
        <taxon>Bacillati</taxon>
        <taxon>Bacillota</taxon>
        <taxon>Clostridia</taxon>
        <taxon>Lachnospirales</taxon>
        <taxon>Lachnospiraceae</taxon>
        <taxon>Robinsoniella</taxon>
    </lineage>
</organism>
<evidence type="ECO:0000313" key="4">
    <source>
        <dbReference type="EMBL" id="TLD02136.1"/>
    </source>
</evidence>
<protein>
    <submittedName>
        <fullName evidence="4">Recombinase</fullName>
    </submittedName>
</protein>
<keyword evidence="1" id="KW-0238">DNA-binding</keyword>
<dbReference type="PANTHER" id="PTHR30461">
    <property type="entry name" value="DNA-INVERTASE FROM LAMBDOID PROPHAGE"/>
    <property type="match status" value="1"/>
</dbReference>
<dbReference type="Gene3D" id="3.90.1750.20">
    <property type="entry name" value="Putative Large Serine Recombinase, Chain B, Domain 2"/>
    <property type="match status" value="1"/>
</dbReference>
<dbReference type="Proteomes" id="UP000306509">
    <property type="component" value="Unassembled WGS sequence"/>
</dbReference>
<proteinExistence type="predicted"/>
<dbReference type="Pfam" id="PF07508">
    <property type="entry name" value="Recombinase"/>
    <property type="match status" value="1"/>
</dbReference>
<dbReference type="GO" id="GO:0003677">
    <property type="term" value="F:DNA binding"/>
    <property type="evidence" value="ECO:0007669"/>
    <property type="project" value="UniProtKB-KW"/>
</dbReference>
<dbReference type="PROSITE" id="PS51737">
    <property type="entry name" value="RECOMBINASE_DNA_BIND"/>
    <property type="match status" value="1"/>
</dbReference>
<dbReference type="Pfam" id="PF13408">
    <property type="entry name" value="Zn_ribbon_recom"/>
    <property type="match status" value="1"/>
</dbReference>
<keyword evidence="5" id="KW-1185">Reference proteome</keyword>
<gene>
    <name evidence="4" type="ORF">DSM106044_00942</name>
</gene>
<sequence>MLKQKKVFICSPFRGDRFEVGQHKMSTKRFLGYDRDENGKLVINRKQAVIVKRLFMEYLHGKTTDYIKRIFESEGVKNWDGGTKWQSTTLASMLENEKYKGDALLQKSYTTDFLTKKRVQNEGEIQQYYIEDDHEEIIEDWIWKCVQLETERRKQYLAEHNITRFSQNTEVNPFSSKIICGECGKAFARKGWRTPEGDRKVWQCSVRYKVKGVMGCTNRHIDEETLIKIYILAWNRLLESREILVPEWEEKIQGEDLLARFRAMDFMEVTKDAEPIKKLNIDLMLRTVDYIKVYESGMVTMVFLDGTEIEWKC</sequence>
<name>A0A4U8QN28_9FIRM</name>
<dbReference type="InterPro" id="IPR011109">
    <property type="entry name" value="DNA_bind_recombinase_dom"/>
</dbReference>
<feature type="domain" description="Recombinase" evidence="3">
    <location>
        <begin position="30"/>
        <end position="156"/>
    </location>
</feature>
<evidence type="ECO:0000313" key="5">
    <source>
        <dbReference type="Proteomes" id="UP000306509"/>
    </source>
</evidence>
<dbReference type="InterPro" id="IPR050639">
    <property type="entry name" value="SSR_resolvase"/>
</dbReference>
<dbReference type="EMBL" id="QGQD01000022">
    <property type="protein sequence ID" value="TLD02136.1"/>
    <property type="molecule type" value="Genomic_DNA"/>
</dbReference>
<reference evidence="4 5" key="1">
    <citation type="journal article" date="2019" name="Anaerobe">
        <title>Detection of Robinsoniella peoriensis in multiple bone samples of a trauma patient.</title>
        <authorList>
            <person name="Schrottner P."/>
            <person name="Hartwich K."/>
            <person name="Bunk B."/>
            <person name="Schober I."/>
            <person name="Helbig S."/>
            <person name="Rudolph W.W."/>
            <person name="Gunzer F."/>
        </authorList>
    </citation>
    <scope>NUCLEOTIDE SEQUENCE [LARGE SCALE GENOMIC DNA]</scope>
    <source>
        <strain evidence="4 5">DSM 106044</strain>
    </source>
</reference>